<evidence type="ECO:0000256" key="2">
    <source>
        <dbReference type="ARBA" id="ARBA00022475"/>
    </source>
</evidence>
<evidence type="ECO:0000256" key="4">
    <source>
        <dbReference type="ARBA" id="ARBA00023288"/>
    </source>
</evidence>
<keyword evidence="3" id="KW-0336">GPI-anchor</keyword>
<dbReference type="GO" id="GO:0004553">
    <property type="term" value="F:hydrolase activity, hydrolyzing O-glycosyl compounds"/>
    <property type="evidence" value="ECO:0007669"/>
    <property type="project" value="InterPro"/>
</dbReference>
<comment type="subcellular location">
    <subcellularLocation>
        <location evidence="1">Cell membrane</location>
        <topology evidence="1">Lipid-anchor</topology>
        <topology evidence="1">GPI-anchor</topology>
    </subcellularLocation>
</comment>
<feature type="domain" description="GH16" evidence="6">
    <location>
        <begin position="25"/>
        <end position="260"/>
    </location>
</feature>
<dbReference type="VEuPathDB" id="FungiDB:BO71DRAFT_438425"/>
<evidence type="ECO:0000256" key="3">
    <source>
        <dbReference type="ARBA" id="ARBA00022622"/>
    </source>
</evidence>
<dbReference type="Gene3D" id="2.60.120.200">
    <property type="match status" value="2"/>
</dbReference>
<keyword evidence="3" id="KW-0472">Membrane</keyword>
<proteinExistence type="predicted"/>
<dbReference type="InterPro" id="IPR000757">
    <property type="entry name" value="Beta-glucanase-like"/>
</dbReference>
<dbReference type="PANTHER" id="PTHR10963">
    <property type="entry name" value="GLYCOSYL HYDROLASE-RELATED"/>
    <property type="match status" value="1"/>
</dbReference>
<sequence length="295" mass="32431">MIPTFVIATSLLAFPDFSRGYLLRDDYTQNNYAEFFSKFGFWTASDPTNGLVNYVSESAAWANGLIGNGGNIYLGVDHTNKPDVCGTWPAFWTTASSNDWPQEGEIDIKEEANNAQNNQMSLHISKTQGECVIRSDTSMIAARGRWGDCTEEDTRGCDANDPRTNSFGTGFNYNGGGVYAMEWKAEWVRIWVFPRSEIPSGASGPLGSSPDPSAWGTPTTSFESQHGADCNLSTHVRNQRIIIDTTFCGQWASGTWLISGCAASTGYSTCEAYVKDVPTAFRHAFWTINSVKTYD</sequence>
<evidence type="ECO:0000313" key="8">
    <source>
        <dbReference type="Proteomes" id="UP000247810"/>
    </source>
</evidence>
<dbReference type="Pfam" id="PF26113">
    <property type="entry name" value="GH16_XgeA"/>
    <property type="match status" value="1"/>
</dbReference>
<keyword evidence="3" id="KW-0325">Glycoprotein</keyword>
<protein>
    <recommendedName>
        <fullName evidence="6">GH16 domain-containing protein</fullName>
    </recommendedName>
</protein>
<gene>
    <name evidence="7" type="ORF">BO71DRAFT_438425</name>
</gene>
<keyword evidence="2" id="KW-1003">Cell membrane</keyword>
<evidence type="ECO:0000256" key="5">
    <source>
        <dbReference type="SAM" id="MobiDB-lite"/>
    </source>
</evidence>
<dbReference type="GO" id="GO:0098552">
    <property type="term" value="C:side of membrane"/>
    <property type="evidence" value="ECO:0007669"/>
    <property type="project" value="UniProtKB-KW"/>
</dbReference>
<dbReference type="EMBL" id="KZ825816">
    <property type="protein sequence ID" value="PYH98009.1"/>
    <property type="molecule type" value="Genomic_DNA"/>
</dbReference>
<dbReference type="SUPFAM" id="SSF49899">
    <property type="entry name" value="Concanavalin A-like lectins/glucanases"/>
    <property type="match status" value="1"/>
</dbReference>
<feature type="compositionally biased region" description="Low complexity" evidence="5">
    <location>
        <begin position="201"/>
        <end position="213"/>
    </location>
</feature>
<dbReference type="OrthoDB" id="192832at2759"/>
<keyword evidence="8" id="KW-1185">Reference proteome</keyword>
<evidence type="ECO:0000313" key="7">
    <source>
        <dbReference type="EMBL" id="PYH98009.1"/>
    </source>
</evidence>
<dbReference type="AlphaFoldDB" id="A0A319DKT3"/>
<evidence type="ECO:0000259" key="6">
    <source>
        <dbReference type="PROSITE" id="PS51762"/>
    </source>
</evidence>
<name>A0A319DKT3_9EURO</name>
<accession>A0A319DKT3</accession>
<dbReference type="GO" id="GO:0009251">
    <property type="term" value="P:glucan catabolic process"/>
    <property type="evidence" value="ECO:0007669"/>
    <property type="project" value="TreeGrafter"/>
</dbReference>
<dbReference type="Proteomes" id="UP000247810">
    <property type="component" value="Unassembled WGS sequence"/>
</dbReference>
<dbReference type="PANTHER" id="PTHR10963:SF24">
    <property type="entry name" value="GLYCOSIDASE C21B10.07-RELATED"/>
    <property type="match status" value="1"/>
</dbReference>
<organism evidence="7 8">
    <name type="scientific">Aspergillus ellipticus CBS 707.79</name>
    <dbReference type="NCBI Taxonomy" id="1448320"/>
    <lineage>
        <taxon>Eukaryota</taxon>
        <taxon>Fungi</taxon>
        <taxon>Dikarya</taxon>
        <taxon>Ascomycota</taxon>
        <taxon>Pezizomycotina</taxon>
        <taxon>Eurotiomycetes</taxon>
        <taxon>Eurotiomycetidae</taxon>
        <taxon>Eurotiales</taxon>
        <taxon>Aspergillaceae</taxon>
        <taxon>Aspergillus</taxon>
        <taxon>Aspergillus subgen. Circumdati</taxon>
    </lineage>
</organism>
<reference evidence="7 8" key="1">
    <citation type="submission" date="2018-02" db="EMBL/GenBank/DDBJ databases">
        <title>The genomes of Aspergillus section Nigri reveals drivers in fungal speciation.</title>
        <authorList>
            <consortium name="DOE Joint Genome Institute"/>
            <person name="Vesth T.C."/>
            <person name="Nybo J."/>
            <person name="Theobald S."/>
            <person name="Brandl J."/>
            <person name="Frisvad J.C."/>
            <person name="Nielsen K.F."/>
            <person name="Lyhne E.K."/>
            <person name="Kogle M.E."/>
            <person name="Kuo A."/>
            <person name="Riley R."/>
            <person name="Clum A."/>
            <person name="Nolan M."/>
            <person name="Lipzen A."/>
            <person name="Salamov A."/>
            <person name="Henrissat B."/>
            <person name="Wiebenga A."/>
            <person name="De vries R.P."/>
            <person name="Grigoriev I.V."/>
            <person name="Mortensen U.H."/>
            <person name="Andersen M.R."/>
            <person name="Baker S.E."/>
        </authorList>
    </citation>
    <scope>NUCLEOTIDE SEQUENCE [LARGE SCALE GENOMIC DNA]</scope>
    <source>
        <strain evidence="7 8">CBS 707.79</strain>
    </source>
</reference>
<feature type="region of interest" description="Disordered" evidence="5">
    <location>
        <begin position="201"/>
        <end position="222"/>
    </location>
</feature>
<keyword evidence="4" id="KW-0449">Lipoprotein</keyword>
<dbReference type="PROSITE" id="PS51762">
    <property type="entry name" value="GH16_2"/>
    <property type="match status" value="1"/>
</dbReference>
<dbReference type="InterPro" id="IPR013320">
    <property type="entry name" value="ConA-like_dom_sf"/>
</dbReference>
<dbReference type="InterPro" id="IPR050546">
    <property type="entry name" value="Glycosyl_Hydrlase_16"/>
</dbReference>
<dbReference type="GO" id="GO:0005886">
    <property type="term" value="C:plasma membrane"/>
    <property type="evidence" value="ECO:0007669"/>
    <property type="project" value="UniProtKB-SubCell"/>
</dbReference>
<evidence type="ECO:0000256" key="1">
    <source>
        <dbReference type="ARBA" id="ARBA00004609"/>
    </source>
</evidence>